<sequence length="79" mass="9039">MGTFYCMIILSNLQDITEENKSYGHTGEKSIVFKPIYFLSGSSGDSFKKKKDRVLLVRWKISSKVQREGVKGFNETITQ</sequence>
<accession>A0ABC8K3S7</accession>
<comment type="caution">
    <text evidence="1">The sequence shown here is derived from an EMBL/GenBank/DDBJ whole genome shotgun (WGS) entry which is preliminary data.</text>
</comment>
<protein>
    <submittedName>
        <fullName evidence="1">Uncharacterized protein</fullName>
    </submittedName>
</protein>
<evidence type="ECO:0000313" key="2">
    <source>
        <dbReference type="Proteomes" id="UP001642260"/>
    </source>
</evidence>
<keyword evidence="2" id="KW-1185">Reference proteome</keyword>
<dbReference type="EMBL" id="CAKOAT010166266">
    <property type="protein sequence ID" value="CAH8350319.1"/>
    <property type="molecule type" value="Genomic_DNA"/>
</dbReference>
<reference evidence="1 2" key="1">
    <citation type="submission" date="2022-03" db="EMBL/GenBank/DDBJ databases">
        <authorList>
            <person name="Macdonald S."/>
            <person name="Ahmed S."/>
            <person name="Newling K."/>
        </authorList>
    </citation>
    <scope>NUCLEOTIDE SEQUENCE [LARGE SCALE GENOMIC DNA]</scope>
</reference>
<evidence type="ECO:0000313" key="1">
    <source>
        <dbReference type="EMBL" id="CAH8350319.1"/>
    </source>
</evidence>
<proteinExistence type="predicted"/>
<gene>
    <name evidence="1" type="ORF">ERUC_LOCUS17971</name>
</gene>
<name>A0ABC8K3S7_ERUVS</name>
<dbReference type="Proteomes" id="UP001642260">
    <property type="component" value="Unassembled WGS sequence"/>
</dbReference>
<dbReference type="AlphaFoldDB" id="A0ABC8K3S7"/>
<organism evidence="1 2">
    <name type="scientific">Eruca vesicaria subsp. sativa</name>
    <name type="common">Garden rocket</name>
    <name type="synonym">Eruca sativa</name>
    <dbReference type="NCBI Taxonomy" id="29727"/>
    <lineage>
        <taxon>Eukaryota</taxon>
        <taxon>Viridiplantae</taxon>
        <taxon>Streptophyta</taxon>
        <taxon>Embryophyta</taxon>
        <taxon>Tracheophyta</taxon>
        <taxon>Spermatophyta</taxon>
        <taxon>Magnoliopsida</taxon>
        <taxon>eudicotyledons</taxon>
        <taxon>Gunneridae</taxon>
        <taxon>Pentapetalae</taxon>
        <taxon>rosids</taxon>
        <taxon>malvids</taxon>
        <taxon>Brassicales</taxon>
        <taxon>Brassicaceae</taxon>
        <taxon>Brassiceae</taxon>
        <taxon>Eruca</taxon>
    </lineage>
</organism>